<evidence type="ECO:0000256" key="3">
    <source>
        <dbReference type="ARBA" id="ARBA00022801"/>
    </source>
</evidence>
<evidence type="ECO:0000313" key="6">
    <source>
        <dbReference type="EMBL" id="GAA4436098.1"/>
    </source>
</evidence>
<keyword evidence="4" id="KW-0788">Thiol protease</keyword>
<dbReference type="EMBL" id="BAABHC010000016">
    <property type="protein sequence ID" value="GAA4436098.1"/>
    <property type="molecule type" value="Genomic_DNA"/>
</dbReference>
<protein>
    <recommendedName>
        <fullName evidence="5">NlpC/P60 domain-containing protein</fullName>
    </recommendedName>
</protein>
<evidence type="ECO:0000256" key="2">
    <source>
        <dbReference type="ARBA" id="ARBA00022670"/>
    </source>
</evidence>
<keyword evidence="2" id="KW-0645">Protease</keyword>
<keyword evidence="3" id="KW-0378">Hydrolase</keyword>
<accession>A0ABP8LT09</accession>
<evidence type="ECO:0000256" key="4">
    <source>
        <dbReference type="ARBA" id="ARBA00022807"/>
    </source>
</evidence>
<sequence>MQAEEGIYVERDKASPGDLVIFTGTDADVREPGHAGIVISSPGNTIEFVHSSSNGGVKVSKVEGSRYDLRFLQVRRIL</sequence>
<dbReference type="Gene3D" id="3.90.1720.10">
    <property type="entry name" value="endopeptidase domain like (from Nostoc punctiforme)"/>
    <property type="match status" value="1"/>
</dbReference>
<evidence type="ECO:0000313" key="7">
    <source>
        <dbReference type="Proteomes" id="UP001500552"/>
    </source>
</evidence>
<organism evidence="6 7">
    <name type="scientific">Pontibacter saemangeumensis</name>
    <dbReference type="NCBI Taxonomy" id="1084525"/>
    <lineage>
        <taxon>Bacteria</taxon>
        <taxon>Pseudomonadati</taxon>
        <taxon>Bacteroidota</taxon>
        <taxon>Cytophagia</taxon>
        <taxon>Cytophagales</taxon>
        <taxon>Hymenobacteraceae</taxon>
        <taxon>Pontibacter</taxon>
    </lineage>
</organism>
<dbReference type="InterPro" id="IPR038765">
    <property type="entry name" value="Papain-like_cys_pep_sf"/>
</dbReference>
<reference evidence="7" key="1">
    <citation type="journal article" date="2019" name="Int. J. Syst. Evol. Microbiol.">
        <title>The Global Catalogue of Microorganisms (GCM) 10K type strain sequencing project: providing services to taxonomists for standard genome sequencing and annotation.</title>
        <authorList>
            <consortium name="The Broad Institute Genomics Platform"/>
            <consortium name="The Broad Institute Genome Sequencing Center for Infectious Disease"/>
            <person name="Wu L."/>
            <person name="Ma J."/>
        </authorList>
    </citation>
    <scope>NUCLEOTIDE SEQUENCE [LARGE SCALE GENOMIC DNA]</scope>
    <source>
        <strain evidence="7">JCM 17926</strain>
    </source>
</reference>
<feature type="domain" description="NlpC/P60" evidence="5">
    <location>
        <begin position="9"/>
        <end position="76"/>
    </location>
</feature>
<keyword evidence="7" id="KW-1185">Reference proteome</keyword>
<gene>
    <name evidence="6" type="ORF">GCM10023188_28770</name>
</gene>
<evidence type="ECO:0000259" key="5">
    <source>
        <dbReference type="Pfam" id="PF00877"/>
    </source>
</evidence>
<dbReference type="SUPFAM" id="SSF54001">
    <property type="entry name" value="Cysteine proteinases"/>
    <property type="match status" value="1"/>
</dbReference>
<proteinExistence type="inferred from homology"/>
<dbReference type="Proteomes" id="UP001500552">
    <property type="component" value="Unassembled WGS sequence"/>
</dbReference>
<dbReference type="InterPro" id="IPR000064">
    <property type="entry name" value="NLP_P60_dom"/>
</dbReference>
<name>A0ABP8LT09_9BACT</name>
<comment type="caution">
    <text evidence="6">The sequence shown here is derived from an EMBL/GenBank/DDBJ whole genome shotgun (WGS) entry which is preliminary data.</text>
</comment>
<dbReference type="Pfam" id="PF00877">
    <property type="entry name" value="NLPC_P60"/>
    <property type="match status" value="1"/>
</dbReference>
<evidence type="ECO:0000256" key="1">
    <source>
        <dbReference type="ARBA" id="ARBA00007074"/>
    </source>
</evidence>
<comment type="similarity">
    <text evidence="1">Belongs to the peptidase C40 family.</text>
</comment>